<dbReference type="Gene3D" id="3.40.50.2300">
    <property type="match status" value="1"/>
</dbReference>
<dbReference type="EMBL" id="PDUD01000004">
    <property type="protein sequence ID" value="PHN08003.1"/>
    <property type="molecule type" value="Genomic_DNA"/>
</dbReference>
<dbReference type="PROSITE" id="PS50930">
    <property type="entry name" value="HTH_LYTTR"/>
    <property type="match status" value="1"/>
</dbReference>
<keyword evidence="1" id="KW-0597">Phosphoprotein</keyword>
<dbReference type="InterPro" id="IPR001789">
    <property type="entry name" value="Sig_transdc_resp-reg_receiver"/>
</dbReference>
<dbReference type="GO" id="GO:0000156">
    <property type="term" value="F:phosphorelay response regulator activity"/>
    <property type="evidence" value="ECO:0007669"/>
    <property type="project" value="InterPro"/>
</dbReference>
<sequence length="250" mass="28417">MMDHPVKVLIVEDETVIAAGISVDLDELGYEVTGMVTRAEQALAHCRQTPPDIILLDIKLKGEMDGIQLAHQLNEEIDIPIIFLTANADEATFNRAKETLPFAFLSKPYKKLDLQRTLALVVSRLQAENTSGHSDHNQDNAYILSDRIFVRYKDKMVKVVIEDILYIKADGNYCLIATNDKDYILTVPLKTLEESLPSTHFMRTHRSFVVNLNKIEALTDNQEFLTLGGNKHVPVSRRFKPEVLNRLRLF</sequence>
<dbReference type="Gene3D" id="2.40.50.1020">
    <property type="entry name" value="LytTr DNA-binding domain"/>
    <property type="match status" value="1"/>
</dbReference>
<evidence type="ECO:0000313" key="4">
    <source>
        <dbReference type="EMBL" id="PHN08003.1"/>
    </source>
</evidence>
<dbReference type="InterPro" id="IPR007492">
    <property type="entry name" value="LytTR_DNA-bd_dom"/>
</dbReference>
<dbReference type="Pfam" id="PF00072">
    <property type="entry name" value="Response_reg"/>
    <property type="match status" value="1"/>
</dbReference>
<evidence type="ECO:0000259" key="2">
    <source>
        <dbReference type="PROSITE" id="PS50110"/>
    </source>
</evidence>
<evidence type="ECO:0000259" key="3">
    <source>
        <dbReference type="PROSITE" id="PS50930"/>
    </source>
</evidence>
<dbReference type="PANTHER" id="PTHR37299:SF1">
    <property type="entry name" value="STAGE 0 SPORULATION PROTEIN A HOMOLOG"/>
    <property type="match status" value="1"/>
</dbReference>
<dbReference type="SMART" id="SM00448">
    <property type="entry name" value="REC"/>
    <property type="match status" value="1"/>
</dbReference>
<keyword evidence="4" id="KW-0238">DNA-binding</keyword>
<dbReference type="AlphaFoldDB" id="A0A2D0NJU0"/>
<feature type="domain" description="Response regulatory" evidence="2">
    <location>
        <begin position="7"/>
        <end position="122"/>
    </location>
</feature>
<dbReference type="InterPro" id="IPR046947">
    <property type="entry name" value="LytR-like"/>
</dbReference>
<dbReference type="SMART" id="SM00850">
    <property type="entry name" value="LytTR"/>
    <property type="match status" value="1"/>
</dbReference>
<gene>
    <name evidence="4" type="ORF">CRP01_04405</name>
</gene>
<accession>A0A2D0NJU0</accession>
<dbReference type="PROSITE" id="PS50110">
    <property type="entry name" value="RESPONSE_REGULATORY"/>
    <property type="match status" value="1"/>
</dbReference>
<dbReference type="SUPFAM" id="SSF52172">
    <property type="entry name" value="CheY-like"/>
    <property type="match status" value="1"/>
</dbReference>
<name>A0A2D0NJU0_FLAN2</name>
<dbReference type="PANTHER" id="PTHR37299">
    <property type="entry name" value="TRANSCRIPTIONAL REGULATOR-RELATED"/>
    <property type="match status" value="1"/>
</dbReference>
<evidence type="ECO:0000256" key="1">
    <source>
        <dbReference type="PROSITE-ProRule" id="PRU00169"/>
    </source>
</evidence>
<comment type="caution">
    <text evidence="4">The sequence shown here is derived from an EMBL/GenBank/DDBJ whole genome shotgun (WGS) entry which is preliminary data.</text>
</comment>
<dbReference type="InterPro" id="IPR011006">
    <property type="entry name" value="CheY-like_superfamily"/>
</dbReference>
<dbReference type="OrthoDB" id="1646880at2"/>
<evidence type="ECO:0000313" key="5">
    <source>
        <dbReference type="Proteomes" id="UP000223913"/>
    </source>
</evidence>
<feature type="modified residue" description="4-aspartylphosphate" evidence="1">
    <location>
        <position position="57"/>
    </location>
</feature>
<proteinExistence type="predicted"/>
<reference evidence="4 5" key="1">
    <citation type="submission" date="2017-10" db="EMBL/GenBank/DDBJ databases">
        <title>The draft genome sequence of Lewinella nigricans NBRC 102662.</title>
        <authorList>
            <person name="Wang K."/>
        </authorList>
    </citation>
    <scope>NUCLEOTIDE SEQUENCE [LARGE SCALE GENOMIC DNA]</scope>
    <source>
        <strain evidence="4 5">NBRC 102662</strain>
    </source>
</reference>
<dbReference type="CDD" id="cd17534">
    <property type="entry name" value="REC_DC-like"/>
    <property type="match status" value="1"/>
</dbReference>
<dbReference type="Pfam" id="PF04397">
    <property type="entry name" value="LytTR"/>
    <property type="match status" value="1"/>
</dbReference>
<protein>
    <submittedName>
        <fullName evidence="4">DNA-binding response regulator</fullName>
    </submittedName>
</protein>
<keyword evidence="5" id="KW-1185">Reference proteome</keyword>
<dbReference type="GO" id="GO:0003677">
    <property type="term" value="F:DNA binding"/>
    <property type="evidence" value="ECO:0007669"/>
    <property type="project" value="UniProtKB-KW"/>
</dbReference>
<dbReference type="Proteomes" id="UP000223913">
    <property type="component" value="Unassembled WGS sequence"/>
</dbReference>
<organism evidence="4 5">
    <name type="scientific">Flavilitoribacter nigricans (strain ATCC 23147 / DSM 23189 / NBRC 102662 / NCIMB 1420 / SS-2)</name>
    <name type="common">Lewinella nigricans</name>
    <dbReference type="NCBI Taxonomy" id="1122177"/>
    <lineage>
        <taxon>Bacteria</taxon>
        <taxon>Pseudomonadati</taxon>
        <taxon>Bacteroidota</taxon>
        <taxon>Saprospiria</taxon>
        <taxon>Saprospirales</taxon>
        <taxon>Lewinellaceae</taxon>
        <taxon>Flavilitoribacter</taxon>
    </lineage>
</organism>
<feature type="domain" description="HTH LytTR-type" evidence="3">
    <location>
        <begin position="148"/>
        <end position="249"/>
    </location>
</feature>